<organism evidence="1 2">
    <name type="scientific">Dictyobacter arantiisoli</name>
    <dbReference type="NCBI Taxonomy" id="2014874"/>
    <lineage>
        <taxon>Bacteria</taxon>
        <taxon>Bacillati</taxon>
        <taxon>Chloroflexota</taxon>
        <taxon>Ktedonobacteria</taxon>
        <taxon>Ktedonobacterales</taxon>
        <taxon>Dictyobacteraceae</taxon>
        <taxon>Dictyobacter</taxon>
    </lineage>
</organism>
<dbReference type="Proteomes" id="UP000322530">
    <property type="component" value="Unassembled WGS sequence"/>
</dbReference>
<comment type="caution">
    <text evidence="1">The sequence shown here is derived from an EMBL/GenBank/DDBJ whole genome shotgun (WGS) entry which is preliminary data.</text>
</comment>
<proteinExistence type="predicted"/>
<reference evidence="1 2" key="1">
    <citation type="submission" date="2019-01" db="EMBL/GenBank/DDBJ databases">
        <title>Draft genome sequence of Dictyobacter sp. Uno17.</title>
        <authorList>
            <person name="Wang C.M."/>
            <person name="Zheng Y."/>
            <person name="Sakai Y."/>
            <person name="Abe K."/>
            <person name="Yokota A."/>
            <person name="Yabe S."/>
        </authorList>
    </citation>
    <scope>NUCLEOTIDE SEQUENCE [LARGE SCALE GENOMIC DNA]</scope>
    <source>
        <strain evidence="1 2">Uno17</strain>
    </source>
</reference>
<evidence type="ECO:0000313" key="1">
    <source>
        <dbReference type="EMBL" id="GCF10175.1"/>
    </source>
</evidence>
<name>A0A5A5TG27_9CHLR</name>
<accession>A0A5A5TG27</accession>
<dbReference type="RefSeq" id="WP_149403069.1">
    <property type="nucleotide sequence ID" value="NZ_BIXY01000062.1"/>
</dbReference>
<protein>
    <submittedName>
        <fullName evidence="1">Uncharacterized protein</fullName>
    </submittedName>
</protein>
<dbReference type="AlphaFoldDB" id="A0A5A5TG27"/>
<dbReference type="OrthoDB" id="9864303at2"/>
<dbReference type="EMBL" id="BIXY01000062">
    <property type="protein sequence ID" value="GCF10175.1"/>
    <property type="molecule type" value="Genomic_DNA"/>
</dbReference>
<keyword evidence="2" id="KW-1185">Reference proteome</keyword>
<evidence type="ECO:0000313" key="2">
    <source>
        <dbReference type="Proteomes" id="UP000322530"/>
    </source>
</evidence>
<sequence length="120" mass="14006">MGKNTKNILMMMHDFSKQFEYKIDSGMIIEITMFLEECEDIGSFKLDYTVESATYTVDILVKNFSYIKGRKILKKFVNSIEYSSMTLYSSQQDKEKIHYTLYTIMDNGTGAHCEIMIKAF</sequence>
<gene>
    <name evidence="1" type="ORF">KDI_37390</name>
</gene>